<comment type="caution">
    <text evidence="6">The sequence shown here is derived from an EMBL/GenBank/DDBJ whole genome shotgun (WGS) entry which is preliminary data.</text>
</comment>
<dbReference type="CDD" id="cd07920">
    <property type="entry name" value="Pumilio"/>
    <property type="match status" value="1"/>
</dbReference>
<dbReference type="SUPFAM" id="SSF48371">
    <property type="entry name" value="ARM repeat"/>
    <property type="match status" value="1"/>
</dbReference>
<name>A0ABR0T0R3_9HYPO</name>
<protein>
    <submittedName>
        <fullName evidence="6">Pumilio domain-containing protein C6G9.14</fullName>
    </submittedName>
</protein>
<dbReference type="SMART" id="SM00025">
    <property type="entry name" value="Pumilio"/>
    <property type="match status" value="8"/>
</dbReference>
<dbReference type="PANTHER" id="PTHR12537">
    <property type="entry name" value="RNA BINDING PROTEIN PUMILIO-RELATED"/>
    <property type="match status" value="1"/>
</dbReference>
<feature type="region of interest" description="Disordered" evidence="4">
    <location>
        <begin position="920"/>
        <end position="940"/>
    </location>
</feature>
<dbReference type="Proteomes" id="UP001338125">
    <property type="component" value="Unassembled WGS sequence"/>
</dbReference>
<dbReference type="InterPro" id="IPR011989">
    <property type="entry name" value="ARM-like"/>
</dbReference>
<reference evidence="6 7" key="1">
    <citation type="submission" date="2024-01" db="EMBL/GenBank/DDBJ databases">
        <title>Complete genome of Cladobotryum mycophilum ATHUM6906.</title>
        <authorList>
            <person name="Christinaki A.C."/>
            <person name="Myridakis A.I."/>
            <person name="Kouvelis V.N."/>
        </authorList>
    </citation>
    <scope>NUCLEOTIDE SEQUENCE [LARGE SCALE GENOMIC DNA]</scope>
    <source>
        <strain evidence="6 7">ATHUM6906</strain>
    </source>
</reference>
<feature type="region of interest" description="Disordered" evidence="4">
    <location>
        <begin position="372"/>
        <end position="391"/>
    </location>
</feature>
<dbReference type="InterPro" id="IPR033712">
    <property type="entry name" value="Pumilio_RNA-bd"/>
</dbReference>
<proteinExistence type="predicted"/>
<keyword evidence="7" id="KW-1185">Reference proteome</keyword>
<evidence type="ECO:0000259" key="5">
    <source>
        <dbReference type="PROSITE" id="PS50303"/>
    </source>
</evidence>
<evidence type="ECO:0000313" key="6">
    <source>
        <dbReference type="EMBL" id="KAK5998018.1"/>
    </source>
</evidence>
<feature type="repeat" description="Pumilio" evidence="3">
    <location>
        <begin position="637"/>
        <end position="672"/>
    </location>
</feature>
<evidence type="ECO:0000256" key="2">
    <source>
        <dbReference type="ARBA" id="ARBA00024893"/>
    </source>
</evidence>
<dbReference type="InterPro" id="IPR001313">
    <property type="entry name" value="Pumilio_RNA-bd_rpt"/>
</dbReference>
<gene>
    <name evidence="6" type="ORF">PT974_00387</name>
</gene>
<accession>A0ABR0T0R3</accession>
<feature type="region of interest" description="Disordered" evidence="4">
    <location>
        <begin position="465"/>
        <end position="492"/>
    </location>
</feature>
<feature type="compositionally biased region" description="Polar residues" evidence="4">
    <location>
        <begin position="226"/>
        <end position="238"/>
    </location>
</feature>
<feature type="region of interest" description="Disordered" evidence="4">
    <location>
        <begin position="108"/>
        <end position="238"/>
    </location>
</feature>
<feature type="compositionally biased region" description="Basic and acidic residues" evidence="4">
    <location>
        <begin position="209"/>
        <end position="225"/>
    </location>
</feature>
<dbReference type="Gene3D" id="1.25.10.10">
    <property type="entry name" value="Leucine-rich Repeat Variant"/>
    <property type="match status" value="1"/>
</dbReference>
<feature type="compositionally biased region" description="Low complexity" evidence="4">
    <location>
        <begin position="299"/>
        <end position="319"/>
    </location>
</feature>
<dbReference type="PROSITE" id="PS50303">
    <property type="entry name" value="PUM_HD"/>
    <property type="match status" value="1"/>
</dbReference>
<feature type="repeat" description="Pumilio" evidence="3">
    <location>
        <begin position="854"/>
        <end position="891"/>
    </location>
</feature>
<feature type="repeat" description="Pumilio" evidence="3">
    <location>
        <begin position="710"/>
        <end position="745"/>
    </location>
</feature>
<sequence length="1031" mass="113952">MEDLRFRPQQPSRNEPAMNGIVSPPRSNGPRIPPQASTNDMRSSLPRRFTTDSGRVPTLSSMPSLTSPPRVPDASQDYNIEKKKLEYERIREQRRRFELEMQKLDQQQRREAQELAQMEEEIHRFAGHQSEPTTPPEYHNANPSSGFPTIFSRPNRYSTSSLTSPPPGIINRPGRSGSLLTSPPNGPVQRRYGFEDTQVPSRSVPATRRNSDDDKEEAVRQDPTSHRVTNSRTNRYSMPVTRSRNGLYDLNLDQTNTTRFLFGDDEPNAFPRGHTPDDSFPTLVRRDDHGLSASSAALDLALSPSPNPDSRSSSNWRNSVNRHRTQQSMSAINGISTSQAGDSSGVTSRPPASFRHSLDLKYISEAVGEISGGSKPAQVTAPPKLQSSFSANDIPTVKSSVGSSAMNSNANNHAQLHFHNHNASMGRIPAGAVPTRHNRELSNDASMNANREQANAFPSINSALQNNASSFGPGAPATASHGSAPVTSPPNATSMNSFNGGFYPVNNGYAAPTATAPASSNGPYGAHMITSGMQQMNINGVNGVNGVNGGNMYPPQNFPGYNGMPFNQANQSRDSQARVIQHRRQLDNEAMSRYQNMPLESFRGQIYELCKDQHGCRYLQKKLEDRNSEQVHMIWLETNQHVIELMTDPFGNYLCQKLLEFCNDDERTVLIQNASQDMVRIALNQHGTRALQKMIEYVSTPQQIHLIIEALRFRVVELIQDLNGNHVIQKCLNKLTAVDAQFIFDAVGNNCIEVGTHRHGCCVLQRCIDHATGDQKLWLIQRITEHARILVQDPFGNYVVQYIIDLNEPTFTEPIVGMFQGCINQLSRHKFSSNVIEKCLRCAQTPSKDMIVEEMLGPNEMERLLRDSFANYVIQTALEFATPHQKYRMVESIRPILPQIRTTPYGRRIQAKISAYDNRGSAASSGQVTPADNTQGQIPLRPTHTRGISGGPSMLPTNGGHANGGLPGVPNQAMRQHAPAYPNGAVMPMPQPSGVPGPVQQPQYNQMMPGNFPPGHPGNPNSVDAGEPRWV</sequence>
<dbReference type="EMBL" id="JAVFKD010000001">
    <property type="protein sequence ID" value="KAK5998018.1"/>
    <property type="molecule type" value="Genomic_DNA"/>
</dbReference>
<feature type="region of interest" description="Disordered" evidence="4">
    <location>
        <begin position="1"/>
        <end position="79"/>
    </location>
</feature>
<feature type="repeat" description="Pumilio" evidence="3">
    <location>
        <begin position="601"/>
        <end position="636"/>
    </location>
</feature>
<dbReference type="PROSITE" id="PS50302">
    <property type="entry name" value="PUM"/>
    <property type="match status" value="8"/>
</dbReference>
<dbReference type="PANTHER" id="PTHR12537:SF13">
    <property type="entry name" value="PUMILIO HOMOLOGY DOMAIN FAMILY MEMBER 4"/>
    <property type="match status" value="1"/>
</dbReference>
<feature type="repeat" description="Pumilio" evidence="3">
    <location>
        <begin position="818"/>
        <end position="853"/>
    </location>
</feature>
<evidence type="ECO:0000256" key="1">
    <source>
        <dbReference type="ARBA" id="ARBA00022737"/>
    </source>
</evidence>
<comment type="function">
    <text evidence="2">RNA-binding nucleolar protein required for pre-rRNA processing. Involved in production of 18S rRNA and assembly of small ribosomal subunit.</text>
</comment>
<feature type="compositionally biased region" description="Low complexity" evidence="4">
    <location>
        <begin position="57"/>
        <end position="68"/>
    </location>
</feature>
<dbReference type="InterPro" id="IPR033133">
    <property type="entry name" value="PUM-HD"/>
</dbReference>
<evidence type="ECO:0000256" key="3">
    <source>
        <dbReference type="PROSITE-ProRule" id="PRU00317"/>
    </source>
</evidence>
<organism evidence="6 7">
    <name type="scientific">Cladobotryum mycophilum</name>
    <dbReference type="NCBI Taxonomy" id="491253"/>
    <lineage>
        <taxon>Eukaryota</taxon>
        <taxon>Fungi</taxon>
        <taxon>Dikarya</taxon>
        <taxon>Ascomycota</taxon>
        <taxon>Pezizomycotina</taxon>
        <taxon>Sordariomycetes</taxon>
        <taxon>Hypocreomycetidae</taxon>
        <taxon>Hypocreales</taxon>
        <taxon>Hypocreaceae</taxon>
        <taxon>Cladobotryum</taxon>
    </lineage>
</organism>
<evidence type="ECO:0000313" key="7">
    <source>
        <dbReference type="Proteomes" id="UP001338125"/>
    </source>
</evidence>
<feature type="repeat" description="Pumilio" evidence="3">
    <location>
        <begin position="673"/>
        <end position="709"/>
    </location>
</feature>
<feature type="repeat" description="Pumilio" evidence="3">
    <location>
        <begin position="782"/>
        <end position="817"/>
    </location>
</feature>
<dbReference type="InterPro" id="IPR016024">
    <property type="entry name" value="ARM-type_fold"/>
</dbReference>
<feature type="repeat" description="Pumilio" evidence="3">
    <location>
        <begin position="746"/>
        <end position="781"/>
    </location>
</feature>
<evidence type="ECO:0000256" key="4">
    <source>
        <dbReference type="SAM" id="MobiDB-lite"/>
    </source>
</evidence>
<feature type="region of interest" description="Disordered" evidence="4">
    <location>
        <begin position="299"/>
        <end position="353"/>
    </location>
</feature>
<feature type="region of interest" description="Disordered" evidence="4">
    <location>
        <begin position="262"/>
        <end position="286"/>
    </location>
</feature>
<dbReference type="Pfam" id="PF00806">
    <property type="entry name" value="PUF"/>
    <property type="match status" value="8"/>
</dbReference>
<feature type="domain" description="PUM-HD" evidence="5">
    <location>
        <begin position="575"/>
        <end position="917"/>
    </location>
</feature>
<feature type="region of interest" description="Disordered" evidence="4">
    <location>
        <begin position="1009"/>
        <end position="1031"/>
    </location>
</feature>
<keyword evidence="1" id="KW-0677">Repeat</keyword>
<feature type="compositionally biased region" description="Polar residues" evidence="4">
    <location>
        <begin position="326"/>
        <end position="347"/>
    </location>
</feature>
<feature type="compositionally biased region" description="Polar residues" evidence="4">
    <location>
        <begin position="921"/>
        <end position="937"/>
    </location>
</feature>